<dbReference type="PROSITE" id="PS00237">
    <property type="entry name" value="G_PROTEIN_RECEP_F1_1"/>
    <property type="match status" value="1"/>
</dbReference>
<keyword evidence="5 10" id="KW-0297">G-protein coupled receptor</keyword>
<dbReference type="RefSeq" id="XP_009030116.1">
    <property type="nucleotide sequence ID" value="XM_009031868.1"/>
</dbReference>
<dbReference type="STRING" id="6412.T1G047"/>
<dbReference type="GO" id="GO:0004930">
    <property type="term" value="F:G protein-coupled receptor activity"/>
    <property type="evidence" value="ECO:0000318"/>
    <property type="project" value="GO_Central"/>
</dbReference>
<reference evidence="13" key="3">
    <citation type="submission" date="2015-06" db="UniProtKB">
        <authorList>
            <consortium name="EnsemblMetazoa"/>
        </authorList>
    </citation>
    <scope>IDENTIFICATION</scope>
</reference>
<dbReference type="GO" id="GO:0005000">
    <property type="term" value="F:vasopressin receptor activity"/>
    <property type="evidence" value="ECO:0007669"/>
    <property type="project" value="InterPro"/>
</dbReference>
<keyword evidence="6 10" id="KW-0472">Membrane</keyword>
<evidence type="ECO:0000256" key="7">
    <source>
        <dbReference type="ARBA" id="ARBA00023170"/>
    </source>
</evidence>
<dbReference type="PANTHER" id="PTHR24241">
    <property type="entry name" value="NEUROPEPTIDE RECEPTOR-RELATED G-PROTEIN COUPLED RECEPTOR"/>
    <property type="match status" value="1"/>
</dbReference>
<evidence type="ECO:0000313" key="12">
    <source>
        <dbReference type="EMBL" id="ESN91517.1"/>
    </source>
</evidence>
<evidence type="ECO:0000256" key="1">
    <source>
        <dbReference type="ARBA" id="ARBA00004651"/>
    </source>
</evidence>
<organism evidence="13 14">
    <name type="scientific">Helobdella robusta</name>
    <name type="common">Californian leech</name>
    <dbReference type="NCBI Taxonomy" id="6412"/>
    <lineage>
        <taxon>Eukaryota</taxon>
        <taxon>Metazoa</taxon>
        <taxon>Spiralia</taxon>
        <taxon>Lophotrochozoa</taxon>
        <taxon>Annelida</taxon>
        <taxon>Clitellata</taxon>
        <taxon>Hirudinea</taxon>
        <taxon>Rhynchobdellida</taxon>
        <taxon>Glossiphoniidae</taxon>
        <taxon>Helobdella</taxon>
    </lineage>
</organism>
<comment type="subcellular location">
    <subcellularLocation>
        <location evidence="1 10">Cell membrane</location>
        <topology evidence="1 10">Multi-pass membrane protein</topology>
    </subcellularLocation>
</comment>
<dbReference type="HOGENOM" id="CLU_009579_15_2_1"/>
<dbReference type="InParanoid" id="T1G047"/>
<evidence type="ECO:0000256" key="10">
    <source>
        <dbReference type="RuleBase" id="RU046427"/>
    </source>
</evidence>
<feature type="transmembrane region" description="Helical" evidence="10">
    <location>
        <begin position="157"/>
        <end position="178"/>
    </location>
</feature>
<evidence type="ECO:0000259" key="11">
    <source>
        <dbReference type="PROSITE" id="PS50262"/>
    </source>
</evidence>
<proteinExistence type="inferred from homology"/>
<dbReference type="PROSITE" id="PS50262">
    <property type="entry name" value="G_PROTEIN_RECEP_F1_2"/>
    <property type="match status" value="1"/>
</dbReference>
<dbReference type="GO" id="GO:0005886">
    <property type="term" value="C:plasma membrane"/>
    <property type="evidence" value="ECO:0000318"/>
    <property type="project" value="GO_Central"/>
</dbReference>
<dbReference type="GeneID" id="20214445"/>
<dbReference type="PRINTS" id="PR00237">
    <property type="entry name" value="GPCRRHODOPSN"/>
</dbReference>
<dbReference type="FunCoup" id="T1G047">
    <property type="interactions" value="163"/>
</dbReference>
<evidence type="ECO:0000313" key="13">
    <source>
        <dbReference type="EnsemblMetazoa" id="HelroP70323"/>
    </source>
</evidence>
<dbReference type="GO" id="GO:0007186">
    <property type="term" value="P:G protein-coupled receptor signaling pathway"/>
    <property type="evidence" value="ECO:0000318"/>
    <property type="project" value="GO_Central"/>
</dbReference>
<reference evidence="12 14" key="2">
    <citation type="journal article" date="2013" name="Nature">
        <title>Insights into bilaterian evolution from three spiralian genomes.</title>
        <authorList>
            <person name="Simakov O."/>
            <person name="Marletaz F."/>
            <person name="Cho S.J."/>
            <person name="Edsinger-Gonzales E."/>
            <person name="Havlak P."/>
            <person name="Hellsten U."/>
            <person name="Kuo D.H."/>
            <person name="Larsson T."/>
            <person name="Lv J."/>
            <person name="Arendt D."/>
            <person name="Savage R."/>
            <person name="Osoegawa K."/>
            <person name="de Jong P."/>
            <person name="Grimwood J."/>
            <person name="Chapman J.A."/>
            <person name="Shapiro H."/>
            <person name="Aerts A."/>
            <person name="Otillar R.P."/>
            <person name="Terry A.Y."/>
            <person name="Boore J.L."/>
            <person name="Grigoriev I.V."/>
            <person name="Lindberg D.R."/>
            <person name="Seaver E.C."/>
            <person name="Weisblat D.A."/>
            <person name="Putnam N.H."/>
            <person name="Rokhsar D.S."/>
        </authorList>
    </citation>
    <scope>NUCLEOTIDE SEQUENCE</scope>
</reference>
<keyword evidence="2" id="KW-1003">Cell membrane</keyword>
<feature type="transmembrane region" description="Helical" evidence="10">
    <location>
        <begin position="60"/>
        <end position="81"/>
    </location>
</feature>
<sequence length="272" mass="31230">NLTVIITLTLCKKRQRRTRVEWFILNLAIADIFVALYNNPIEIAWAVTISWNAGDAACKILMFCRAFGFYLSSFILVAISFDRYFAVAKPLSTGTADERGKIMLITAWTTAVFASLTQVFFYLAKHPNLENFYQCVVTNDSFPNHIVEMFYHAFNFISVYFLPLVVIIVSYSLIIIIISKRSRQTIGCNSNRVTLRISGLNRIEQARAKTLKMTIVIVLAFIICWTPYYVLAAWCWLFQDSVQNYVNQWIQEILFIFAISNSCADPIIYGLL</sequence>
<dbReference type="EMBL" id="AMQM01002095">
    <property type="status" value="NOT_ANNOTATED_CDS"/>
    <property type="molecule type" value="Genomic_DNA"/>
</dbReference>
<dbReference type="InterPro" id="IPR001817">
    <property type="entry name" value="Vasoprsn_rcpt"/>
</dbReference>
<evidence type="ECO:0000256" key="5">
    <source>
        <dbReference type="ARBA" id="ARBA00023040"/>
    </source>
</evidence>
<dbReference type="PANTHER" id="PTHR24241:SF59">
    <property type="entry name" value="ADIPOKINETIC HORMONE RECEPTOR, ISOFORM C"/>
    <property type="match status" value="1"/>
</dbReference>
<keyword evidence="4 10" id="KW-1133">Transmembrane helix</keyword>
<evidence type="ECO:0000256" key="9">
    <source>
        <dbReference type="ARBA" id="ARBA00023224"/>
    </source>
</evidence>
<keyword evidence="8 10" id="KW-0325">Glycoprotein</keyword>
<comment type="similarity">
    <text evidence="10">Belongs to the G-protein coupled receptor 1 family. Vasopressin/oxytocin receptor subfamily.</text>
</comment>
<dbReference type="KEGG" id="hro:HELRODRAFT_70323"/>
<evidence type="ECO:0000256" key="3">
    <source>
        <dbReference type="ARBA" id="ARBA00022692"/>
    </source>
</evidence>
<evidence type="ECO:0000256" key="6">
    <source>
        <dbReference type="ARBA" id="ARBA00023136"/>
    </source>
</evidence>
<dbReference type="CTD" id="20214445"/>
<keyword evidence="9 10" id="KW-0807">Transducer</keyword>
<dbReference type="EMBL" id="KB097700">
    <property type="protein sequence ID" value="ESN91517.1"/>
    <property type="molecule type" value="Genomic_DNA"/>
</dbReference>
<feature type="transmembrane region" description="Helical" evidence="10">
    <location>
        <begin position="22"/>
        <end position="40"/>
    </location>
</feature>
<dbReference type="OMA" id="LHQDPHE"/>
<dbReference type="SUPFAM" id="SSF81321">
    <property type="entry name" value="Family A G protein-coupled receptor-like"/>
    <property type="match status" value="1"/>
</dbReference>
<evidence type="ECO:0000256" key="2">
    <source>
        <dbReference type="ARBA" id="ARBA00022475"/>
    </source>
</evidence>
<dbReference type="AlphaFoldDB" id="T1G047"/>
<dbReference type="GO" id="GO:0032870">
    <property type="term" value="P:cellular response to hormone stimulus"/>
    <property type="evidence" value="ECO:0000318"/>
    <property type="project" value="GO_Central"/>
</dbReference>
<dbReference type="OrthoDB" id="6435638at2759"/>
<feature type="transmembrane region" description="Helical" evidence="10">
    <location>
        <begin position="102"/>
        <end position="124"/>
    </location>
</feature>
<evidence type="ECO:0000313" key="14">
    <source>
        <dbReference type="Proteomes" id="UP000015101"/>
    </source>
</evidence>
<evidence type="ECO:0000256" key="4">
    <source>
        <dbReference type="ARBA" id="ARBA00022989"/>
    </source>
</evidence>
<protein>
    <recommendedName>
        <fullName evidence="11">G-protein coupled receptors family 1 profile domain-containing protein</fullName>
    </recommendedName>
</protein>
<keyword evidence="14" id="KW-1185">Reference proteome</keyword>
<dbReference type="InterPro" id="IPR000276">
    <property type="entry name" value="GPCR_Rhodpsn"/>
</dbReference>
<reference evidence="14" key="1">
    <citation type="submission" date="2012-12" db="EMBL/GenBank/DDBJ databases">
        <authorList>
            <person name="Hellsten U."/>
            <person name="Grimwood J."/>
            <person name="Chapman J.A."/>
            <person name="Shapiro H."/>
            <person name="Aerts A."/>
            <person name="Otillar R.P."/>
            <person name="Terry A.Y."/>
            <person name="Boore J.L."/>
            <person name="Simakov O."/>
            <person name="Marletaz F."/>
            <person name="Cho S.-J."/>
            <person name="Edsinger-Gonzales E."/>
            <person name="Havlak P."/>
            <person name="Kuo D.-H."/>
            <person name="Larsson T."/>
            <person name="Lv J."/>
            <person name="Arendt D."/>
            <person name="Savage R."/>
            <person name="Osoegawa K."/>
            <person name="de Jong P."/>
            <person name="Lindberg D.R."/>
            <person name="Seaver E.C."/>
            <person name="Weisblat D.A."/>
            <person name="Putnam N.H."/>
            <person name="Grigoriev I.V."/>
            <person name="Rokhsar D.S."/>
        </authorList>
    </citation>
    <scope>NUCLEOTIDE SEQUENCE</scope>
</reference>
<accession>T1G047</accession>
<feature type="transmembrane region" description="Helical" evidence="10">
    <location>
        <begin position="215"/>
        <end position="237"/>
    </location>
</feature>
<dbReference type="Pfam" id="PF00001">
    <property type="entry name" value="7tm_1"/>
    <property type="match status" value="1"/>
</dbReference>
<dbReference type="Gene3D" id="1.20.1070.10">
    <property type="entry name" value="Rhodopsin 7-helix transmembrane proteins"/>
    <property type="match status" value="1"/>
</dbReference>
<dbReference type="eggNOG" id="KOG3656">
    <property type="taxonomic scope" value="Eukaryota"/>
</dbReference>
<keyword evidence="7 10" id="KW-0675">Receptor</keyword>
<dbReference type="EnsemblMetazoa" id="HelroT70323">
    <property type="protein sequence ID" value="HelroP70323"/>
    <property type="gene ID" value="HelroG70323"/>
</dbReference>
<evidence type="ECO:0000256" key="8">
    <source>
        <dbReference type="ARBA" id="ARBA00023180"/>
    </source>
</evidence>
<dbReference type="InterPro" id="IPR017452">
    <property type="entry name" value="GPCR_Rhodpsn_7TM"/>
</dbReference>
<name>T1G047_HELRO</name>
<dbReference type="Proteomes" id="UP000015101">
    <property type="component" value="Unassembled WGS sequence"/>
</dbReference>
<dbReference type="PRINTS" id="PR00896">
    <property type="entry name" value="VASOPRESSINR"/>
</dbReference>
<gene>
    <name evidence="13" type="primary">20214445</name>
    <name evidence="12" type="ORF">HELRODRAFT_70323</name>
</gene>
<keyword evidence="3 10" id="KW-0812">Transmembrane</keyword>
<comment type="caution">
    <text evidence="10">Lacks conserved residue(s) required for the propagation of feature annotation.</text>
</comment>
<feature type="domain" description="G-protein coupled receptors family 1 profile" evidence="11">
    <location>
        <begin position="1"/>
        <end position="269"/>
    </location>
</feature>